<dbReference type="AlphaFoldDB" id="A0A4Y2HSH2"/>
<name>A0A4Y2HSH2_ARAVE</name>
<sequence>MVSSKLALTCCKLVSNLHSCHVKFVASLRICRATLLQTKIAIWVIFQEQNPSIKEPTAPSDFHPSPALKSARSDVTSKHAHQTGLKAVKNFLQSLGTDFYQMVS</sequence>
<dbReference type="Proteomes" id="UP000499080">
    <property type="component" value="Unassembled WGS sequence"/>
</dbReference>
<proteinExistence type="predicted"/>
<comment type="caution">
    <text evidence="1">The sequence shown here is derived from an EMBL/GenBank/DDBJ whole genome shotgun (WGS) entry which is preliminary data.</text>
</comment>
<accession>A0A4Y2HSH2</accession>
<protein>
    <submittedName>
        <fullName evidence="1">Uncharacterized protein</fullName>
    </submittedName>
</protein>
<evidence type="ECO:0000313" key="2">
    <source>
        <dbReference type="Proteomes" id="UP000499080"/>
    </source>
</evidence>
<dbReference type="EMBL" id="BGPR01002136">
    <property type="protein sequence ID" value="GBM68351.1"/>
    <property type="molecule type" value="Genomic_DNA"/>
</dbReference>
<gene>
    <name evidence="1" type="ORF">AVEN_20705_1</name>
</gene>
<evidence type="ECO:0000313" key="1">
    <source>
        <dbReference type="EMBL" id="GBM68351.1"/>
    </source>
</evidence>
<organism evidence="1 2">
    <name type="scientific">Araneus ventricosus</name>
    <name type="common">Orbweaver spider</name>
    <name type="synonym">Epeira ventricosa</name>
    <dbReference type="NCBI Taxonomy" id="182803"/>
    <lineage>
        <taxon>Eukaryota</taxon>
        <taxon>Metazoa</taxon>
        <taxon>Ecdysozoa</taxon>
        <taxon>Arthropoda</taxon>
        <taxon>Chelicerata</taxon>
        <taxon>Arachnida</taxon>
        <taxon>Araneae</taxon>
        <taxon>Araneomorphae</taxon>
        <taxon>Entelegynae</taxon>
        <taxon>Araneoidea</taxon>
        <taxon>Araneidae</taxon>
        <taxon>Araneus</taxon>
    </lineage>
</organism>
<keyword evidence="2" id="KW-1185">Reference proteome</keyword>
<reference evidence="1 2" key="1">
    <citation type="journal article" date="2019" name="Sci. Rep.">
        <title>Orb-weaving spider Araneus ventricosus genome elucidates the spidroin gene catalogue.</title>
        <authorList>
            <person name="Kono N."/>
            <person name="Nakamura H."/>
            <person name="Ohtoshi R."/>
            <person name="Moran D.A.P."/>
            <person name="Shinohara A."/>
            <person name="Yoshida Y."/>
            <person name="Fujiwara M."/>
            <person name="Mori M."/>
            <person name="Tomita M."/>
            <person name="Arakawa K."/>
        </authorList>
    </citation>
    <scope>NUCLEOTIDE SEQUENCE [LARGE SCALE GENOMIC DNA]</scope>
</reference>